<feature type="region of interest" description="Disordered" evidence="1">
    <location>
        <begin position="23"/>
        <end position="43"/>
    </location>
</feature>
<dbReference type="RefSeq" id="WP_381081228.1">
    <property type="nucleotide sequence ID" value="NZ_JBHUDX010000027.1"/>
</dbReference>
<evidence type="ECO:0000313" key="3">
    <source>
        <dbReference type="Proteomes" id="UP001597261"/>
    </source>
</evidence>
<name>A0ABW4IPZ6_9ACTN</name>
<keyword evidence="3" id="KW-1185">Reference proteome</keyword>
<evidence type="ECO:0000313" key="2">
    <source>
        <dbReference type="EMBL" id="MFD1658777.1"/>
    </source>
</evidence>
<evidence type="ECO:0000256" key="1">
    <source>
        <dbReference type="SAM" id="MobiDB-lite"/>
    </source>
</evidence>
<protein>
    <submittedName>
        <fullName evidence="2">Uncharacterized protein</fullName>
    </submittedName>
</protein>
<proteinExistence type="predicted"/>
<reference evidence="3" key="1">
    <citation type="journal article" date="2019" name="Int. J. Syst. Evol. Microbiol.">
        <title>The Global Catalogue of Microorganisms (GCM) 10K type strain sequencing project: providing services to taxonomists for standard genome sequencing and annotation.</title>
        <authorList>
            <consortium name="The Broad Institute Genomics Platform"/>
            <consortium name="The Broad Institute Genome Sequencing Center for Infectious Disease"/>
            <person name="Wu L."/>
            <person name="Ma J."/>
        </authorList>
    </citation>
    <scope>NUCLEOTIDE SEQUENCE [LARGE SCALE GENOMIC DNA]</scope>
    <source>
        <strain evidence="3">CGMCC 1.12470</strain>
    </source>
</reference>
<gene>
    <name evidence="2" type="ORF">ACFSL4_11290</name>
</gene>
<dbReference type="Proteomes" id="UP001597261">
    <property type="component" value="Unassembled WGS sequence"/>
</dbReference>
<dbReference type="EMBL" id="JBHUDX010000027">
    <property type="protein sequence ID" value="MFD1658777.1"/>
    <property type="molecule type" value="Genomic_DNA"/>
</dbReference>
<organism evidence="2 3">
    <name type="scientific">Streptomyces caeni</name>
    <dbReference type="NCBI Taxonomy" id="2307231"/>
    <lineage>
        <taxon>Bacteria</taxon>
        <taxon>Bacillati</taxon>
        <taxon>Actinomycetota</taxon>
        <taxon>Actinomycetes</taxon>
        <taxon>Kitasatosporales</taxon>
        <taxon>Streptomycetaceae</taxon>
        <taxon>Streptomyces</taxon>
    </lineage>
</organism>
<comment type="caution">
    <text evidence="2">The sequence shown here is derived from an EMBL/GenBank/DDBJ whole genome shotgun (WGS) entry which is preliminary data.</text>
</comment>
<accession>A0ABW4IPZ6</accession>
<sequence length="43" mass="4169">MADRLLRLAGGTEAEAASFIGEPATADGRISPTGAAHAAGTSV</sequence>